<dbReference type="EMBL" id="LT907988">
    <property type="protein sequence ID" value="SOE50143.1"/>
    <property type="molecule type" value="Genomic_DNA"/>
</dbReference>
<dbReference type="OrthoDB" id="9177965at2"/>
<reference evidence="4 5" key="2">
    <citation type="submission" date="2017-08" db="EMBL/GenBank/DDBJ databases">
        <authorList>
            <person name="de Groot N.N."/>
        </authorList>
    </citation>
    <scope>NUCLEOTIDE SEQUENCE [LARGE SCALE GENOMIC DNA]</scope>
    <source>
        <strain evidence="4">Orrdi1</strain>
    </source>
</reference>
<dbReference type="NCBIfam" id="NF037995">
    <property type="entry name" value="TRAP_S1"/>
    <property type="match status" value="1"/>
</dbReference>
<dbReference type="InterPro" id="IPR018389">
    <property type="entry name" value="DctP_fam"/>
</dbReference>
<evidence type="ECO:0008006" key="6">
    <source>
        <dbReference type="Google" id="ProtNLM"/>
    </source>
</evidence>
<protein>
    <recommendedName>
        <fullName evidence="6">TRAP-type C4-dicarboxylate transport system, periplasmic component</fullName>
    </recommendedName>
</protein>
<evidence type="ECO:0000313" key="3">
    <source>
        <dbReference type="EMBL" id="SBT27303.1"/>
    </source>
</evidence>
<dbReference type="KEGG" id="odi:ODI_R2535"/>
<gene>
    <name evidence="3" type="ORF">ODI_03890</name>
    <name evidence="4" type="ORF">ODI_R2535</name>
</gene>
<organism evidence="3 5">
    <name type="scientific">Orrella dioscoreae</name>
    <dbReference type="NCBI Taxonomy" id="1851544"/>
    <lineage>
        <taxon>Bacteria</taxon>
        <taxon>Pseudomonadati</taxon>
        <taxon>Pseudomonadota</taxon>
        <taxon>Betaproteobacteria</taxon>
        <taxon>Burkholderiales</taxon>
        <taxon>Alcaligenaceae</taxon>
        <taxon>Orrella</taxon>
    </lineage>
</organism>
<reference evidence="3 5" key="1">
    <citation type="submission" date="2016-06" db="EMBL/GenBank/DDBJ databases">
        <authorList>
            <person name="Kjaerup R.B."/>
            <person name="Dalgaard T.S."/>
            <person name="Juul-Madsen H.R."/>
        </authorList>
    </citation>
    <scope>NUCLEOTIDE SEQUENCE [LARGE SCALE GENOMIC DNA]</scope>
    <source>
        <strain evidence="3">Orrdi1</strain>
    </source>
</reference>
<evidence type="ECO:0000313" key="4">
    <source>
        <dbReference type="EMBL" id="SOE50143.1"/>
    </source>
</evidence>
<dbReference type="EMBL" id="FLRC01000053">
    <property type="protein sequence ID" value="SBT27303.1"/>
    <property type="molecule type" value="Genomic_DNA"/>
</dbReference>
<dbReference type="STRING" id="1851544.ODI_03890"/>
<dbReference type="Gene3D" id="3.40.190.170">
    <property type="entry name" value="Bacterial extracellular solute-binding protein, family 7"/>
    <property type="match status" value="1"/>
</dbReference>
<dbReference type="AlphaFoldDB" id="A0A1C3K725"/>
<feature type="chain" id="PRO_5015062691" description="TRAP-type C4-dicarboxylate transport system, periplasmic component" evidence="2">
    <location>
        <begin position="27"/>
        <end position="372"/>
    </location>
</feature>
<accession>A0A1C3K725</accession>
<sequence length="372" mass="40096">MKKTYKKLLPTALVLAAMLGIAPAHAQGDTKAELIAMAKEMKPFSMRVLGPPVGTAEWVFVVQPFWTQAVKEISDGKVTATLNSVTDISAQPQDALQLVSQGTFDMTNMVANYGSGDVPTLDGFDLAGAATSTEQIKKVLAAYEPAADAALKKRYRLELLGAGMSGAQTFFCKGNINTIDDFRGKKIRVSSSTLAELVKGLGAAPVTMAFGELVPALQRGVIDCVITGSMSGNTAKLYEVADTLYFLIAGWAPTVQVANARSLSRLDEKQRAWLDKAMTYYYREVSDTIQTSNVNQGVWCNTADTRCTMVGQSGVTQGKMKLVEPSQQDLAKVREVVEKFVLPAYGRTCGADCTRSWNETAGKAIDMQISTQ</sequence>
<dbReference type="RefSeq" id="WP_067758642.1">
    <property type="nucleotide sequence ID" value="NZ_LT907988.1"/>
</dbReference>
<proteinExistence type="predicted"/>
<dbReference type="InterPro" id="IPR038404">
    <property type="entry name" value="TRAP_DctP_sf"/>
</dbReference>
<evidence type="ECO:0000256" key="1">
    <source>
        <dbReference type="ARBA" id="ARBA00022729"/>
    </source>
</evidence>
<dbReference type="Proteomes" id="UP000078558">
    <property type="component" value="Chromosome I"/>
</dbReference>
<evidence type="ECO:0000256" key="2">
    <source>
        <dbReference type="SAM" id="SignalP"/>
    </source>
</evidence>
<keyword evidence="5" id="KW-1185">Reference proteome</keyword>
<dbReference type="Pfam" id="PF03480">
    <property type="entry name" value="DctP"/>
    <property type="match status" value="1"/>
</dbReference>
<dbReference type="PANTHER" id="PTHR33376:SF5">
    <property type="entry name" value="EXTRACYTOPLASMIC SOLUTE RECEPTOR PROTEIN"/>
    <property type="match status" value="1"/>
</dbReference>
<dbReference type="GO" id="GO:0055085">
    <property type="term" value="P:transmembrane transport"/>
    <property type="evidence" value="ECO:0007669"/>
    <property type="project" value="InterPro"/>
</dbReference>
<dbReference type="PANTHER" id="PTHR33376">
    <property type="match status" value="1"/>
</dbReference>
<keyword evidence="1 2" id="KW-0732">Signal</keyword>
<feature type="signal peptide" evidence="2">
    <location>
        <begin position="1"/>
        <end position="26"/>
    </location>
</feature>
<name>A0A1C3K725_9BURK</name>
<evidence type="ECO:0000313" key="5">
    <source>
        <dbReference type="Proteomes" id="UP000078558"/>
    </source>
</evidence>